<protein>
    <submittedName>
        <fullName evidence="2">Uncharacterized protein</fullName>
    </submittedName>
</protein>
<organism evidence="2 3">
    <name type="scientific">Punica granatum</name>
    <name type="common">Pomegranate</name>
    <dbReference type="NCBI Taxonomy" id="22663"/>
    <lineage>
        <taxon>Eukaryota</taxon>
        <taxon>Viridiplantae</taxon>
        <taxon>Streptophyta</taxon>
        <taxon>Embryophyta</taxon>
        <taxon>Tracheophyta</taxon>
        <taxon>Spermatophyta</taxon>
        <taxon>Magnoliopsida</taxon>
        <taxon>eudicotyledons</taxon>
        <taxon>Gunneridae</taxon>
        <taxon>Pentapetalae</taxon>
        <taxon>rosids</taxon>
        <taxon>malvids</taxon>
        <taxon>Myrtales</taxon>
        <taxon>Lythraceae</taxon>
        <taxon>Punica</taxon>
    </lineage>
</organism>
<feature type="coiled-coil region" evidence="1">
    <location>
        <begin position="32"/>
        <end position="66"/>
    </location>
</feature>
<evidence type="ECO:0000313" key="3">
    <source>
        <dbReference type="Proteomes" id="UP000233551"/>
    </source>
</evidence>
<dbReference type="AlphaFoldDB" id="A0A2I0KKR7"/>
<evidence type="ECO:0000313" key="2">
    <source>
        <dbReference type="EMBL" id="PKI69101.1"/>
    </source>
</evidence>
<sequence length="108" mass="12745">MANQAELPDLLAAFNEQIWKWEFLIDLVDIDLTHLNSDVKDLTRGLEEVRRRLNELQQFRESQKETEAIKDMEILKEDREDRYELVPYLAEQPDCPEVEISPVGNCIE</sequence>
<accession>A0A2I0KKR7</accession>
<dbReference type="Proteomes" id="UP000233551">
    <property type="component" value="Unassembled WGS sequence"/>
</dbReference>
<name>A0A2I0KKR7_PUNGR</name>
<comment type="caution">
    <text evidence="2">The sequence shown here is derived from an EMBL/GenBank/DDBJ whole genome shotgun (WGS) entry which is preliminary data.</text>
</comment>
<proteinExistence type="predicted"/>
<dbReference type="EMBL" id="PGOL01000523">
    <property type="protein sequence ID" value="PKI69101.1"/>
    <property type="molecule type" value="Genomic_DNA"/>
</dbReference>
<reference evidence="2 3" key="1">
    <citation type="submission" date="2017-11" db="EMBL/GenBank/DDBJ databases">
        <title>De-novo sequencing of pomegranate (Punica granatum L.) genome.</title>
        <authorList>
            <person name="Akparov Z."/>
            <person name="Amiraslanov A."/>
            <person name="Hajiyeva S."/>
            <person name="Abbasov M."/>
            <person name="Kaur K."/>
            <person name="Hamwieh A."/>
            <person name="Solovyev V."/>
            <person name="Salamov A."/>
            <person name="Braich B."/>
            <person name="Kosarev P."/>
            <person name="Mahmoud A."/>
            <person name="Hajiyev E."/>
            <person name="Babayeva S."/>
            <person name="Izzatullayeva V."/>
            <person name="Mammadov A."/>
            <person name="Mammadov A."/>
            <person name="Sharifova S."/>
            <person name="Ojaghi J."/>
            <person name="Eynullazada K."/>
            <person name="Bayramov B."/>
            <person name="Abdulazimova A."/>
            <person name="Shahmuradov I."/>
        </authorList>
    </citation>
    <scope>NUCLEOTIDE SEQUENCE [LARGE SCALE GENOMIC DNA]</scope>
    <source>
        <strain evidence="3">cv. AG2017</strain>
        <tissue evidence="2">Leaf</tissue>
    </source>
</reference>
<evidence type="ECO:0000256" key="1">
    <source>
        <dbReference type="SAM" id="Coils"/>
    </source>
</evidence>
<gene>
    <name evidence="2" type="ORF">CRG98_010570</name>
</gene>
<keyword evidence="3" id="KW-1185">Reference proteome</keyword>
<keyword evidence="1" id="KW-0175">Coiled coil</keyword>